<proteinExistence type="predicted"/>
<feature type="region of interest" description="Disordered" evidence="1">
    <location>
        <begin position="99"/>
        <end position="129"/>
    </location>
</feature>
<feature type="region of interest" description="Disordered" evidence="1">
    <location>
        <begin position="44"/>
        <end position="63"/>
    </location>
</feature>
<evidence type="ECO:0000313" key="2">
    <source>
        <dbReference type="EMBL" id="KAK3851195.1"/>
    </source>
</evidence>
<comment type="caution">
    <text evidence="2">The sequence shown here is derived from an EMBL/GenBank/DDBJ whole genome shotgun (WGS) entry which is preliminary data.</text>
</comment>
<organism evidence="2 3">
    <name type="scientific">Petrolisthes cinctipes</name>
    <name type="common">Flat porcelain crab</name>
    <dbReference type="NCBI Taxonomy" id="88211"/>
    <lineage>
        <taxon>Eukaryota</taxon>
        <taxon>Metazoa</taxon>
        <taxon>Ecdysozoa</taxon>
        <taxon>Arthropoda</taxon>
        <taxon>Crustacea</taxon>
        <taxon>Multicrustacea</taxon>
        <taxon>Malacostraca</taxon>
        <taxon>Eumalacostraca</taxon>
        <taxon>Eucarida</taxon>
        <taxon>Decapoda</taxon>
        <taxon>Pleocyemata</taxon>
        <taxon>Anomura</taxon>
        <taxon>Galatheoidea</taxon>
        <taxon>Porcellanidae</taxon>
        <taxon>Petrolisthes</taxon>
    </lineage>
</organism>
<protein>
    <submittedName>
        <fullName evidence="2">Uncharacterized protein</fullName>
    </submittedName>
</protein>
<evidence type="ECO:0000313" key="3">
    <source>
        <dbReference type="Proteomes" id="UP001286313"/>
    </source>
</evidence>
<gene>
    <name evidence="2" type="ORF">Pcinc_042141</name>
</gene>
<accession>A0AAE1BIH7</accession>
<dbReference type="EMBL" id="JAWQEG010008000">
    <property type="protein sequence ID" value="KAK3851195.1"/>
    <property type="molecule type" value="Genomic_DNA"/>
</dbReference>
<reference evidence="2" key="1">
    <citation type="submission" date="2023-10" db="EMBL/GenBank/DDBJ databases">
        <title>Genome assemblies of two species of porcelain crab, Petrolisthes cinctipes and Petrolisthes manimaculis (Anomura: Porcellanidae).</title>
        <authorList>
            <person name="Angst P."/>
        </authorList>
    </citation>
    <scope>NUCLEOTIDE SEQUENCE</scope>
    <source>
        <strain evidence="2">PB745_01</strain>
        <tissue evidence="2">Gill</tissue>
    </source>
</reference>
<name>A0AAE1BIH7_PETCI</name>
<keyword evidence="3" id="KW-1185">Reference proteome</keyword>
<sequence length="129" mass="14694">MDEQEMDLAEWFREIPIFYDEGWRDYKDTVKAVMYDTKDKSMYPPVAGSAVSRRRVGRAHQSTQRERDLSILITFAFVKGDIVRQSGWESSQCGVAARSSVPVTSEEEPDEMPPGPRPLLMGRRHPGTS</sequence>
<dbReference type="AlphaFoldDB" id="A0AAE1BIH7"/>
<dbReference type="Proteomes" id="UP001286313">
    <property type="component" value="Unassembled WGS sequence"/>
</dbReference>
<evidence type="ECO:0000256" key="1">
    <source>
        <dbReference type="SAM" id="MobiDB-lite"/>
    </source>
</evidence>